<sequence length="70" mass="7903">MTPEQQNLIEKAKQSLEAAKVLQTNRFADYATSRAYYSMFYAVEALLLTKNLSFSSHQAVIAALGREFAR</sequence>
<dbReference type="Proteomes" id="UP001328733">
    <property type="component" value="Unassembled WGS sequence"/>
</dbReference>
<keyword evidence="4" id="KW-1185">Reference proteome</keyword>
<evidence type="ECO:0000313" key="3">
    <source>
        <dbReference type="EMBL" id="MEG3435823.1"/>
    </source>
</evidence>
<protein>
    <submittedName>
        <fullName evidence="3">HEPN domain-containing protein</fullName>
    </submittedName>
</protein>
<accession>A0AAW9QFC8</accession>
<dbReference type="EMBL" id="JBAFSM010000002">
    <property type="protein sequence ID" value="MEG3435823.1"/>
    <property type="molecule type" value="Genomic_DNA"/>
</dbReference>
<evidence type="ECO:0000259" key="2">
    <source>
        <dbReference type="Pfam" id="PF05168"/>
    </source>
</evidence>
<reference evidence="3 4" key="1">
    <citation type="submission" date="2024-01" db="EMBL/GenBank/DDBJ databases">
        <title>Genomic insights into the taxonomy and metabolism of the cyanobacterium Pannus brasiliensis CCIBt3594.</title>
        <authorList>
            <person name="Machado M."/>
            <person name="Botero N.B."/>
            <person name="Andreote A.P.D."/>
            <person name="Feitosa A.M.T."/>
            <person name="Popin R."/>
            <person name="Sivonen K."/>
            <person name="Fiore M.F."/>
        </authorList>
    </citation>
    <scope>NUCLEOTIDE SEQUENCE [LARGE SCALE GENOMIC DNA]</scope>
    <source>
        <strain evidence="3 4">CCIBt3594</strain>
    </source>
</reference>
<dbReference type="InterPro" id="IPR052226">
    <property type="entry name" value="UPF0332_toxin"/>
</dbReference>
<name>A0AAW9QFC8_9CHRO</name>
<dbReference type="PANTHER" id="PTHR36565:SF1">
    <property type="entry name" value="UPF0332 PROTEIN TM_1000"/>
    <property type="match status" value="1"/>
</dbReference>
<comment type="caution">
    <text evidence="3">The sequence shown here is derived from an EMBL/GenBank/DDBJ whole genome shotgun (WGS) entry which is preliminary data.</text>
</comment>
<dbReference type="PANTHER" id="PTHR36565">
    <property type="entry name" value="UPF0332 PROTEIN TM_1000"/>
    <property type="match status" value="1"/>
</dbReference>
<evidence type="ECO:0000256" key="1">
    <source>
        <dbReference type="ARBA" id="ARBA00038248"/>
    </source>
</evidence>
<evidence type="ECO:0000313" key="4">
    <source>
        <dbReference type="Proteomes" id="UP001328733"/>
    </source>
</evidence>
<dbReference type="Gene3D" id="1.20.120.330">
    <property type="entry name" value="Nucleotidyltransferases domain 2"/>
    <property type="match status" value="1"/>
</dbReference>
<dbReference type="RefSeq" id="WP_332863274.1">
    <property type="nucleotide sequence ID" value="NZ_JBAFSM010000002.1"/>
</dbReference>
<gene>
    <name evidence="3" type="ORF">V0288_01710</name>
</gene>
<comment type="similarity">
    <text evidence="1">Belongs to the UPF0332 family.</text>
</comment>
<dbReference type="AlphaFoldDB" id="A0AAW9QFC8"/>
<organism evidence="3 4">
    <name type="scientific">Pannus brasiliensis CCIBt3594</name>
    <dbReference type="NCBI Taxonomy" id="1427578"/>
    <lineage>
        <taxon>Bacteria</taxon>
        <taxon>Bacillati</taxon>
        <taxon>Cyanobacteriota</taxon>
        <taxon>Cyanophyceae</taxon>
        <taxon>Oscillatoriophycideae</taxon>
        <taxon>Chroococcales</taxon>
        <taxon>Microcystaceae</taxon>
        <taxon>Pannus</taxon>
    </lineage>
</organism>
<dbReference type="Pfam" id="PF05168">
    <property type="entry name" value="HEPN"/>
    <property type="match status" value="1"/>
</dbReference>
<feature type="domain" description="HEPN" evidence="2">
    <location>
        <begin position="7"/>
        <end position="65"/>
    </location>
</feature>
<dbReference type="InterPro" id="IPR007842">
    <property type="entry name" value="HEPN_dom"/>
</dbReference>
<proteinExistence type="inferred from homology"/>